<evidence type="ECO:0000259" key="2">
    <source>
        <dbReference type="PROSITE" id="PS50405"/>
    </source>
</evidence>
<evidence type="ECO:0000313" key="4">
    <source>
        <dbReference type="Proteomes" id="UP000321172"/>
    </source>
</evidence>
<dbReference type="InterPro" id="IPR036249">
    <property type="entry name" value="Thioredoxin-like_sf"/>
</dbReference>
<dbReference type="PROSITE" id="PS50404">
    <property type="entry name" value="GST_NTER"/>
    <property type="match status" value="1"/>
</dbReference>
<dbReference type="Gene3D" id="1.20.1050.10">
    <property type="match status" value="1"/>
</dbReference>
<feature type="domain" description="GST N-terminal" evidence="1">
    <location>
        <begin position="12"/>
        <end position="92"/>
    </location>
</feature>
<dbReference type="GO" id="GO:0005737">
    <property type="term" value="C:cytoplasm"/>
    <property type="evidence" value="ECO:0007669"/>
    <property type="project" value="TreeGrafter"/>
</dbReference>
<dbReference type="InterPro" id="IPR010987">
    <property type="entry name" value="Glutathione-S-Trfase_C-like"/>
</dbReference>
<dbReference type="SUPFAM" id="SSF52833">
    <property type="entry name" value="Thioredoxin-like"/>
    <property type="match status" value="1"/>
</dbReference>
<accession>A0A5B8S6U9</accession>
<dbReference type="Pfam" id="PF13417">
    <property type="entry name" value="GST_N_3"/>
    <property type="match status" value="1"/>
</dbReference>
<dbReference type="CDD" id="cd00570">
    <property type="entry name" value="GST_N_family"/>
    <property type="match status" value="1"/>
</dbReference>
<name>A0A5B8S6U9_9SPHN</name>
<dbReference type="KEGG" id="ngf:FRF71_14935"/>
<dbReference type="GO" id="GO:0016740">
    <property type="term" value="F:transferase activity"/>
    <property type="evidence" value="ECO:0007669"/>
    <property type="project" value="UniProtKB-KW"/>
</dbReference>
<dbReference type="InterPro" id="IPR004045">
    <property type="entry name" value="Glutathione_S-Trfase_N"/>
</dbReference>
<gene>
    <name evidence="3" type="ORF">FRF71_14935</name>
</gene>
<dbReference type="EMBL" id="CP042345">
    <property type="protein sequence ID" value="QEA17326.1"/>
    <property type="molecule type" value="Genomic_DNA"/>
</dbReference>
<dbReference type="Gene3D" id="3.40.30.10">
    <property type="entry name" value="Glutaredoxin"/>
    <property type="match status" value="1"/>
</dbReference>
<proteinExistence type="predicted"/>
<protein>
    <submittedName>
        <fullName evidence="3">Glutathione S-transferase family protein</fullName>
    </submittedName>
</protein>
<feature type="domain" description="GST C-terminal" evidence="2">
    <location>
        <begin position="97"/>
        <end position="220"/>
    </location>
</feature>
<reference evidence="3 4" key="1">
    <citation type="journal article" date="2013" name="J. Microbiol. Biotechnol.">
        <title>Novosphingobium ginsenosidimutans sp. nov., with the ability to convert ginsenoside.</title>
        <authorList>
            <person name="Kim J.K."/>
            <person name="He D."/>
            <person name="Liu Q.M."/>
            <person name="Park H.Y."/>
            <person name="Jung M.S."/>
            <person name="Yoon M.H."/>
            <person name="Kim S.C."/>
            <person name="Im W.T."/>
        </authorList>
    </citation>
    <scope>NUCLEOTIDE SEQUENCE [LARGE SCALE GENOMIC DNA]</scope>
    <source>
        <strain evidence="3 4">FW-6</strain>
    </source>
</reference>
<evidence type="ECO:0000313" key="3">
    <source>
        <dbReference type="EMBL" id="QEA17326.1"/>
    </source>
</evidence>
<sequence length="229" mass="25621">MPRSKRPAQVEPVLALYGHPFSSYTWKALIAFYANTTPFEFRMLDPNHPEHGAVVAAAGPLGQFPVLLDGETTVFEASCIIEYLHLHHPGRAPLLPGDSAAALDLRMLDRVFDLAVMSPMQEIVAEHIRSPGMPDPAIEGRARDKLDRAYRWLNAWLAKAPRTGDAITLIECAAAPSLFYADWVYPIPMQFDALRQWRAHLLSLPAVARCVDEARPYRHFFPLGAPNRD</sequence>
<dbReference type="Proteomes" id="UP000321172">
    <property type="component" value="Chromosome"/>
</dbReference>
<dbReference type="OrthoDB" id="9782992at2"/>
<dbReference type="AlphaFoldDB" id="A0A5B8S6U9"/>
<dbReference type="SUPFAM" id="SSF47616">
    <property type="entry name" value="GST C-terminal domain-like"/>
    <property type="match status" value="1"/>
</dbReference>
<dbReference type="PROSITE" id="PS50405">
    <property type="entry name" value="GST_CTER"/>
    <property type="match status" value="1"/>
</dbReference>
<keyword evidence="3" id="KW-0808">Transferase</keyword>
<dbReference type="RefSeq" id="WP_147091405.1">
    <property type="nucleotide sequence ID" value="NZ_BAABJD010000002.1"/>
</dbReference>
<organism evidence="3 4">
    <name type="scientific">Novosphingobium ginsenosidimutans</name>
    <dbReference type="NCBI Taxonomy" id="1176536"/>
    <lineage>
        <taxon>Bacteria</taxon>
        <taxon>Pseudomonadati</taxon>
        <taxon>Pseudomonadota</taxon>
        <taxon>Alphaproteobacteria</taxon>
        <taxon>Sphingomonadales</taxon>
        <taxon>Sphingomonadaceae</taxon>
        <taxon>Novosphingobium</taxon>
    </lineage>
</organism>
<dbReference type="InterPro" id="IPR036282">
    <property type="entry name" value="Glutathione-S-Trfase_C_sf"/>
</dbReference>
<dbReference type="PANTHER" id="PTHR43968:SF6">
    <property type="entry name" value="GLUTATHIONE S-TRANSFERASE OMEGA"/>
    <property type="match status" value="1"/>
</dbReference>
<keyword evidence="4" id="KW-1185">Reference proteome</keyword>
<evidence type="ECO:0000259" key="1">
    <source>
        <dbReference type="PROSITE" id="PS50404"/>
    </source>
</evidence>
<dbReference type="CDD" id="cd00299">
    <property type="entry name" value="GST_C_family"/>
    <property type="match status" value="1"/>
</dbReference>
<dbReference type="PANTHER" id="PTHR43968">
    <property type="match status" value="1"/>
</dbReference>
<dbReference type="InterPro" id="IPR050983">
    <property type="entry name" value="GST_Omega/HSP26"/>
</dbReference>